<protein>
    <recommendedName>
        <fullName evidence="4">Peptidase A2 domain-containing protein</fullName>
    </recommendedName>
</protein>
<sequence>MSPAIPILGMDALLLHRCVLACSRVFPTLELGELHPPSTPSLTKGLHVGCTINGQPMTALLDTGATCCFMSRSQADQLGMEVRRVESGGAASITGKIPIVGQTSEVHVTFLGHSATTSFCVQGVGNSLVIGLKLLLDARMELTFEDTRH</sequence>
<feature type="chain" id="PRO_5022954981" description="Peptidase A2 domain-containing protein" evidence="1">
    <location>
        <begin position="22"/>
        <end position="149"/>
    </location>
</feature>
<feature type="signal peptide" evidence="1">
    <location>
        <begin position="1"/>
        <end position="21"/>
    </location>
</feature>
<accession>A0A5B7HVU5</accession>
<evidence type="ECO:0000313" key="2">
    <source>
        <dbReference type="EMBL" id="MPC77181.1"/>
    </source>
</evidence>
<dbReference type="CDD" id="cd00303">
    <property type="entry name" value="retropepsin_like"/>
    <property type="match status" value="1"/>
</dbReference>
<dbReference type="InterPro" id="IPR021109">
    <property type="entry name" value="Peptidase_aspartic_dom_sf"/>
</dbReference>
<keyword evidence="3" id="KW-1185">Reference proteome</keyword>
<dbReference type="Proteomes" id="UP000324222">
    <property type="component" value="Unassembled WGS sequence"/>
</dbReference>
<reference evidence="2 3" key="1">
    <citation type="submission" date="2019-05" db="EMBL/GenBank/DDBJ databases">
        <title>Another draft genome of Portunus trituberculatus and its Hox gene families provides insights of decapod evolution.</title>
        <authorList>
            <person name="Jeong J.-H."/>
            <person name="Song I."/>
            <person name="Kim S."/>
            <person name="Choi T."/>
            <person name="Kim D."/>
            <person name="Ryu S."/>
            <person name="Kim W."/>
        </authorList>
    </citation>
    <scope>NUCLEOTIDE SEQUENCE [LARGE SCALE GENOMIC DNA]</scope>
    <source>
        <tissue evidence="2">Muscle</tissue>
    </source>
</reference>
<dbReference type="Gene3D" id="2.40.70.10">
    <property type="entry name" value="Acid Proteases"/>
    <property type="match status" value="1"/>
</dbReference>
<dbReference type="AlphaFoldDB" id="A0A5B7HVU5"/>
<evidence type="ECO:0008006" key="4">
    <source>
        <dbReference type="Google" id="ProtNLM"/>
    </source>
</evidence>
<organism evidence="2 3">
    <name type="scientific">Portunus trituberculatus</name>
    <name type="common">Swimming crab</name>
    <name type="synonym">Neptunus trituberculatus</name>
    <dbReference type="NCBI Taxonomy" id="210409"/>
    <lineage>
        <taxon>Eukaryota</taxon>
        <taxon>Metazoa</taxon>
        <taxon>Ecdysozoa</taxon>
        <taxon>Arthropoda</taxon>
        <taxon>Crustacea</taxon>
        <taxon>Multicrustacea</taxon>
        <taxon>Malacostraca</taxon>
        <taxon>Eumalacostraca</taxon>
        <taxon>Eucarida</taxon>
        <taxon>Decapoda</taxon>
        <taxon>Pleocyemata</taxon>
        <taxon>Brachyura</taxon>
        <taxon>Eubrachyura</taxon>
        <taxon>Portunoidea</taxon>
        <taxon>Portunidae</taxon>
        <taxon>Portuninae</taxon>
        <taxon>Portunus</taxon>
    </lineage>
</organism>
<dbReference type="SUPFAM" id="SSF50630">
    <property type="entry name" value="Acid proteases"/>
    <property type="match status" value="1"/>
</dbReference>
<dbReference type="Pfam" id="PF13975">
    <property type="entry name" value="gag-asp_proteas"/>
    <property type="match status" value="1"/>
</dbReference>
<comment type="caution">
    <text evidence="2">The sequence shown here is derived from an EMBL/GenBank/DDBJ whole genome shotgun (WGS) entry which is preliminary data.</text>
</comment>
<evidence type="ECO:0000256" key="1">
    <source>
        <dbReference type="SAM" id="SignalP"/>
    </source>
</evidence>
<gene>
    <name evidence="2" type="ORF">E2C01_071627</name>
</gene>
<evidence type="ECO:0000313" key="3">
    <source>
        <dbReference type="Proteomes" id="UP000324222"/>
    </source>
</evidence>
<name>A0A5B7HVU5_PORTR</name>
<keyword evidence="1" id="KW-0732">Signal</keyword>
<dbReference type="EMBL" id="VSRR010045210">
    <property type="protein sequence ID" value="MPC77181.1"/>
    <property type="molecule type" value="Genomic_DNA"/>
</dbReference>
<proteinExistence type="predicted"/>